<dbReference type="Proteomes" id="UP000198648">
    <property type="component" value="Unassembled WGS sequence"/>
</dbReference>
<reference evidence="1 2" key="1">
    <citation type="submission" date="2016-10" db="EMBL/GenBank/DDBJ databases">
        <authorList>
            <person name="de Groot N.N."/>
        </authorList>
    </citation>
    <scope>NUCLEOTIDE SEQUENCE [LARGE SCALE GENOMIC DNA]</scope>
    <source>
        <strain evidence="1 2">DSM 27078</strain>
    </source>
</reference>
<dbReference type="AlphaFoldDB" id="A0A1H8YSC8"/>
<evidence type="ECO:0008006" key="3">
    <source>
        <dbReference type="Google" id="ProtNLM"/>
    </source>
</evidence>
<protein>
    <recommendedName>
        <fullName evidence="3">NlpC/P60 family protein</fullName>
    </recommendedName>
</protein>
<evidence type="ECO:0000313" key="2">
    <source>
        <dbReference type="Proteomes" id="UP000198648"/>
    </source>
</evidence>
<proteinExistence type="predicted"/>
<evidence type="ECO:0000313" key="1">
    <source>
        <dbReference type="EMBL" id="SEP55047.1"/>
    </source>
</evidence>
<keyword evidence="2" id="KW-1185">Reference proteome</keyword>
<sequence length="218" mass="25059">MLLKSIVSLISIFIISYSSIKSTINTSRKQLSQSYKISTNKSEILQQVREKFTHQLTNEIIPQWYGTKWSFDGYTEIPKTGSIACGYFVSTTLRDMGLNINRYKLAQKAPYHEAKVIACGTTIETLQNKSKEELKSYFLKNKKDGLYFIGLDLHVGYILKDKENVYLIHSNFINNTGPIKEKIEDCKVLTSSVYHFCDITYNDVLLKKWLNNEVVATN</sequence>
<dbReference type="RefSeq" id="WP_091463664.1">
    <property type="nucleotide sequence ID" value="NZ_FOEI01000001.1"/>
</dbReference>
<name>A0A1H8YSC8_9FLAO</name>
<dbReference type="OrthoDB" id="944017at2"/>
<dbReference type="EMBL" id="FOEI01000001">
    <property type="protein sequence ID" value="SEP55047.1"/>
    <property type="molecule type" value="Genomic_DNA"/>
</dbReference>
<accession>A0A1H8YSC8</accession>
<gene>
    <name evidence="1" type="ORF">SAMN05444005_101121</name>
</gene>
<organism evidence="1 2">
    <name type="scientific">Flavobacterium urocaniciphilum</name>
    <dbReference type="NCBI Taxonomy" id="1299341"/>
    <lineage>
        <taxon>Bacteria</taxon>
        <taxon>Pseudomonadati</taxon>
        <taxon>Bacteroidota</taxon>
        <taxon>Flavobacteriia</taxon>
        <taxon>Flavobacteriales</taxon>
        <taxon>Flavobacteriaceae</taxon>
        <taxon>Flavobacterium</taxon>
    </lineage>
</organism>
<dbReference type="STRING" id="1299341.SAMN05444005_101121"/>